<feature type="region of interest" description="Domain I" evidence="6">
    <location>
        <begin position="4"/>
        <end position="67"/>
    </location>
</feature>
<evidence type="ECO:0000256" key="5">
    <source>
        <dbReference type="ARBA" id="ARBA00023204"/>
    </source>
</evidence>
<proteinExistence type="inferred from homology"/>
<dbReference type="InterPro" id="IPR013849">
    <property type="entry name" value="DNA_helicase_Holl-junc_RuvA_I"/>
</dbReference>
<dbReference type="GO" id="GO:0006281">
    <property type="term" value="P:DNA repair"/>
    <property type="evidence" value="ECO:0007669"/>
    <property type="project" value="UniProtKB-UniRule"/>
</dbReference>
<gene>
    <name evidence="6 8" type="primary">ruvA</name>
    <name evidence="8" type="ORF">COV84_01410</name>
</gene>
<dbReference type="InterPro" id="IPR003583">
    <property type="entry name" value="Hlx-hairpin-Hlx_DNA-bd_motif"/>
</dbReference>
<keyword evidence="1 6" id="KW-0963">Cytoplasm</keyword>
<comment type="subcellular location">
    <subcellularLocation>
        <location evidence="6">Cytoplasm</location>
    </subcellularLocation>
</comment>
<dbReference type="InterPro" id="IPR012340">
    <property type="entry name" value="NA-bd_OB-fold"/>
</dbReference>
<comment type="similarity">
    <text evidence="6">Belongs to the RuvA family.</text>
</comment>
<comment type="subunit">
    <text evidence="6">Homotetramer. Forms an RuvA(8)-RuvB(12)-Holliday junction (HJ) complex. HJ DNA is sandwiched between 2 RuvA tetramers; dsDNA enters through RuvA and exits via RuvB. An RuvB hexamer assembles on each DNA strand where it exits the tetramer. Each RuvB hexamer is contacted by two RuvA subunits (via domain III) on 2 adjacent RuvB subunits; this complex drives branch migration. In the full resolvosome a probable DNA-RuvA(4)-RuvB(12)-RuvC(2) complex forms which resolves the HJ.</text>
</comment>
<dbReference type="InterPro" id="IPR011114">
    <property type="entry name" value="RuvA_C"/>
</dbReference>
<evidence type="ECO:0000256" key="2">
    <source>
        <dbReference type="ARBA" id="ARBA00022763"/>
    </source>
</evidence>
<dbReference type="InterPro" id="IPR010994">
    <property type="entry name" value="RuvA_2-like"/>
</dbReference>
<accession>A0A2H0KVH4</accession>
<name>A0A2H0KVH4_9BACT</name>
<dbReference type="GO" id="GO:0006310">
    <property type="term" value="P:DNA recombination"/>
    <property type="evidence" value="ECO:0007669"/>
    <property type="project" value="UniProtKB-UniRule"/>
</dbReference>
<comment type="domain">
    <text evidence="6">Has three domains with a flexible linker between the domains II and III and assumes an 'L' shape. Domain III is highly mobile and contacts RuvB.</text>
</comment>
<dbReference type="Gene3D" id="1.10.8.10">
    <property type="entry name" value="DNA helicase RuvA subunit, C-terminal domain"/>
    <property type="match status" value="1"/>
</dbReference>
<evidence type="ECO:0000256" key="4">
    <source>
        <dbReference type="ARBA" id="ARBA00023172"/>
    </source>
</evidence>
<evidence type="ECO:0000256" key="1">
    <source>
        <dbReference type="ARBA" id="ARBA00022490"/>
    </source>
</evidence>
<evidence type="ECO:0000313" key="9">
    <source>
        <dbReference type="Proteomes" id="UP000229317"/>
    </source>
</evidence>
<dbReference type="GO" id="GO:0009379">
    <property type="term" value="C:Holliday junction helicase complex"/>
    <property type="evidence" value="ECO:0007669"/>
    <property type="project" value="InterPro"/>
</dbReference>
<dbReference type="GO" id="GO:0005524">
    <property type="term" value="F:ATP binding"/>
    <property type="evidence" value="ECO:0007669"/>
    <property type="project" value="InterPro"/>
</dbReference>
<protein>
    <recommendedName>
        <fullName evidence="6">Holliday junction branch migration complex subunit RuvA</fullName>
    </recommendedName>
</protein>
<evidence type="ECO:0000256" key="6">
    <source>
        <dbReference type="HAMAP-Rule" id="MF_00031"/>
    </source>
</evidence>
<dbReference type="GO" id="GO:0000400">
    <property type="term" value="F:four-way junction DNA binding"/>
    <property type="evidence" value="ECO:0007669"/>
    <property type="project" value="UniProtKB-UniRule"/>
</dbReference>
<sequence>MYCVISSIEGKILLKSEKYAIVETNGIGFRVNCSEKTLSKIPQQGASVKLFTYLSVKETSWDLFGFLTFEELEFFELLITIPGIGPKTASNILSVASVEDLQEAIVLGDETILSRVSGIGKKVAQKIVIELKSKVKKLAKGAGDKFKVADEIEIIDALVSLGYKVYEAREAIKQVPDSVKGVENRVKETLKRLGRK</sequence>
<dbReference type="NCBIfam" id="TIGR00084">
    <property type="entry name" value="ruvA"/>
    <property type="match status" value="1"/>
</dbReference>
<dbReference type="SUPFAM" id="SSF46929">
    <property type="entry name" value="DNA helicase RuvA subunit, C-terminal domain"/>
    <property type="match status" value="1"/>
</dbReference>
<dbReference type="GO" id="GO:0005737">
    <property type="term" value="C:cytoplasm"/>
    <property type="evidence" value="ECO:0007669"/>
    <property type="project" value="UniProtKB-SubCell"/>
</dbReference>
<feature type="domain" description="Helix-hairpin-helix DNA-binding motif class 1" evidence="7">
    <location>
        <begin position="111"/>
        <end position="130"/>
    </location>
</feature>
<dbReference type="Gene3D" id="1.10.150.20">
    <property type="entry name" value="5' to 3' exonuclease, C-terminal subdomain"/>
    <property type="match status" value="1"/>
</dbReference>
<comment type="function">
    <text evidence="6">The RuvA-RuvB-RuvC complex processes Holliday junction (HJ) DNA during genetic recombination and DNA repair, while the RuvA-RuvB complex plays an important role in the rescue of blocked DNA replication forks via replication fork reversal (RFR). RuvA specifically binds to HJ cruciform DNA, conferring on it an open structure. The RuvB hexamer acts as an ATP-dependent pump, pulling dsDNA into and through the RuvAB complex. HJ branch migration allows RuvC to scan DNA until it finds its consensus sequence, where it cleaves and resolves the cruciform DNA.</text>
</comment>
<dbReference type="GO" id="GO:0048476">
    <property type="term" value="C:Holliday junction resolvase complex"/>
    <property type="evidence" value="ECO:0007669"/>
    <property type="project" value="UniProtKB-UniRule"/>
</dbReference>
<evidence type="ECO:0000256" key="3">
    <source>
        <dbReference type="ARBA" id="ARBA00023125"/>
    </source>
</evidence>
<comment type="caution">
    <text evidence="6">Lacks conserved residue(s) required for the propagation of feature annotation.</text>
</comment>
<dbReference type="Pfam" id="PF01330">
    <property type="entry name" value="RuvA_N"/>
    <property type="match status" value="1"/>
</dbReference>
<feature type="region of interest" description="Domain III" evidence="6">
    <location>
        <begin position="153"/>
        <end position="196"/>
    </location>
</feature>
<dbReference type="Proteomes" id="UP000229317">
    <property type="component" value="Unassembled WGS sequence"/>
</dbReference>
<dbReference type="EMBL" id="PCVO01000021">
    <property type="protein sequence ID" value="PIQ75414.1"/>
    <property type="molecule type" value="Genomic_DNA"/>
</dbReference>
<dbReference type="SUPFAM" id="SSF50249">
    <property type="entry name" value="Nucleic acid-binding proteins"/>
    <property type="match status" value="1"/>
</dbReference>
<dbReference type="InterPro" id="IPR000085">
    <property type="entry name" value="RuvA"/>
</dbReference>
<dbReference type="Gene3D" id="2.40.50.140">
    <property type="entry name" value="Nucleic acid-binding proteins"/>
    <property type="match status" value="1"/>
</dbReference>
<dbReference type="Pfam" id="PF07499">
    <property type="entry name" value="RuvA_C"/>
    <property type="match status" value="1"/>
</dbReference>
<keyword evidence="4 6" id="KW-0233">DNA recombination</keyword>
<dbReference type="GO" id="GO:0009378">
    <property type="term" value="F:four-way junction helicase activity"/>
    <property type="evidence" value="ECO:0007669"/>
    <property type="project" value="InterPro"/>
</dbReference>
<feature type="domain" description="Helix-hairpin-helix DNA-binding motif class 1" evidence="7">
    <location>
        <begin position="76"/>
        <end position="95"/>
    </location>
</feature>
<dbReference type="CDD" id="cd14332">
    <property type="entry name" value="UBA_RuvA_C"/>
    <property type="match status" value="1"/>
</dbReference>
<evidence type="ECO:0000259" key="7">
    <source>
        <dbReference type="SMART" id="SM00278"/>
    </source>
</evidence>
<dbReference type="SUPFAM" id="SSF47781">
    <property type="entry name" value="RuvA domain 2-like"/>
    <property type="match status" value="1"/>
</dbReference>
<dbReference type="Pfam" id="PF14520">
    <property type="entry name" value="HHH_5"/>
    <property type="match status" value="1"/>
</dbReference>
<keyword evidence="2 6" id="KW-0227">DNA damage</keyword>
<keyword evidence="5 6" id="KW-0234">DNA repair</keyword>
<comment type="caution">
    <text evidence="8">The sequence shown here is derived from an EMBL/GenBank/DDBJ whole genome shotgun (WGS) entry which is preliminary data.</text>
</comment>
<reference evidence="8 9" key="1">
    <citation type="submission" date="2017-09" db="EMBL/GenBank/DDBJ databases">
        <title>Depth-based differentiation of microbial function through sediment-hosted aquifers and enrichment of novel symbionts in the deep terrestrial subsurface.</title>
        <authorList>
            <person name="Probst A.J."/>
            <person name="Ladd B."/>
            <person name="Jarett J.K."/>
            <person name="Geller-Mcgrath D.E."/>
            <person name="Sieber C.M."/>
            <person name="Emerson J.B."/>
            <person name="Anantharaman K."/>
            <person name="Thomas B.C."/>
            <person name="Malmstrom R."/>
            <person name="Stieglmeier M."/>
            <person name="Klingl A."/>
            <person name="Woyke T."/>
            <person name="Ryan C.M."/>
            <person name="Banfield J.F."/>
        </authorList>
    </citation>
    <scope>NUCLEOTIDE SEQUENCE [LARGE SCALE GENOMIC DNA]</scope>
    <source>
        <strain evidence="8">CG11_big_fil_rev_8_21_14_0_20_40_15</strain>
    </source>
</reference>
<dbReference type="InterPro" id="IPR036267">
    <property type="entry name" value="RuvA_C_sf"/>
</dbReference>
<keyword evidence="3 6" id="KW-0238">DNA-binding</keyword>
<dbReference type="AlphaFoldDB" id="A0A2H0KVH4"/>
<evidence type="ECO:0000313" key="8">
    <source>
        <dbReference type="EMBL" id="PIQ75414.1"/>
    </source>
</evidence>
<organism evidence="8 9">
    <name type="scientific">Candidatus Portnoybacteria bacterium CG11_big_fil_rev_8_21_14_0_20_40_15</name>
    <dbReference type="NCBI Taxonomy" id="1974817"/>
    <lineage>
        <taxon>Bacteria</taxon>
        <taxon>Candidatus Portnoyibacteriota</taxon>
    </lineage>
</organism>
<dbReference type="SMART" id="SM00278">
    <property type="entry name" value="HhH1"/>
    <property type="match status" value="2"/>
</dbReference>
<dbReference type="HAMAP" id="MF_00031">
    <property type="entry name" value="DNA_HJ_migration_RuvA"/>
    <property type="match status" value="1"/>
</dbReference>